<protein>
    <submittedName>
        <fullName evidence="1">Uncharacterized protein</fullName>
    </submittedName>
</protein>
<evidence type="ECO:0000313" key="2">
    <source>
        <dbReference type="Proteomes" id="UP001627154"/>
    </source>
</evidence>
<gene>
    <name evidence="1" type="ORF">TKK_014388</name>
</gene>
<keyword evidence="2" id="KW-1185">Reference proteome</keyword>
<accession>A0ABD2WCF0</accession>
<organism evidence="1 2">
    <name type="scientific">Trichogramma kaykai</name>
    <dbReference type="NCBI Taxonomy" id="54128"/>
    <lineage>
        <taxon>Eukaryota</taxon>
        <taxon>Metazoa</taxon>
        <taxon>Ecdysozoa</taxon>
        <taxon>Arthropoda</taxon>
        <taxon>Hexapoda</taxon>
        <taxon>Insecta</taxon>
        <taxon>Pterygota</taxon>
        <taxon>Neoptera</taxon>
        <taxon>Endopterygota</taxon>
        <taxon>Hymenoptera</taxon>
        <taxon>Apocrita</taxon>
        <taxon>Proctotrupomorpha</taxon>
        <taxon>Chalcidoidea</taxon>
        <taxon>Trichogrammatidae</taxon>
        <taxon>Trichogramma</taxon>
    </lineage>
</organism>
<dbReference type="AlphaFoldDB" id="A0ABD2WCF0"/>
<comment type="caution">
    <text evidence="1">The sequence shown here is derived from an EMBL/GenBank/DDBJ whole genome shotgun (WGS) entry which is preliminary data.</text>
</comment>
<dbReference type="EMBL" id="JBJJXI010000116">
    <property type="protein sequence ID" value="KAL3390647.1"/>
    <property type="molecule type" value="Genomic_DNA"/>
</dbReference>
<evidence type="ECO:0000313" key="1">
    <source>
        <dbReference type="EMBL" id="KAL3390647.1"/>
    </source>
</evidence>
<name>A0ABD2WCF0_9HYME</name>
<dbReference type="Proteomes" id="UP001627154">
    <property type="component" value="Unassembled WGS sequence"/>
</dbReference>
<proteinExistence type="predicted"/>
<reference evidence="1 2" key="1">
    <citation type="journal article" date="2024" name="bioRxiv">
        <title>A reference genome for Trichogramma kaykai: A tiny desert-dwelling parasitoid wasp with competing sex-ratio distorters.</title>
        <authorList>
            <person name="Culotta J."/>
            <person name="Lindsey A.R."/>
        </authorList>
    </citation>
    <scope>NUCLEOTIDE SEQUENCE [LARGE SCALE GENOMIC DNA]</scope>
    <source>
        <strain evidence="1 2">KSX58</strain>
    </source>
</reference>
<sequence length="68" mass="7411">MIERQTAYQTLIEEQYTLPLSVNKTRASCGRCFTRPAISGSNSALRTIIRAAMALCEAMYIGSAAVPL</sequence>